<dbReference type="PANTHER" id="PTHR43584:SF8">
    <property type="entry name" value="N-ACETYLMURAMATE ALPHA-1-PHOSPHATE URIDYLYLTRANSFERASE"/>
    <property type="match status" value="1"/>
</dbReference>
<dbReference type="Gene3D" id="3.90.550.10">
    <property type="entry name" value="Spore Coat Polysaccharide Biosynthesis Protein SpsA, Chain A"/>
    <property type="match status" value="1"/>
</dbReference>
<keyword evidence="2" id="KW-0548">Nucleotidyltransferase</keyword>
<proteinExistence type="predicted"/>
<feature type="domain" description="Nucleotidyl transferase" evidence="3">
    <location>
        <begin position="2"/>
        <end position="217"/>
    </location>
</feature>
<dbReference type="RefSeq" id="WP_117955740.1">
    <property type="nucleotide sequence ID" value="NZ_QRAN01000015.1"/>
</dbReference>
<protein>
    <submittedName>
        <fullName evidence="4">Nucleotidyltransferase family protein</fullName>
    </submittedName>
</protein>
<evidence type="ECO:0000313" key="4">
    <source>
        <dbReference type="EMBL" id="RLQ21169.1"/>
    </source>
</evidence>
<dbReference type="EMBL" id="QRAN01000015">
    <property type="protein sequence ID" value="RLQ21169.1"/>
    <property type="molecule type" value="Genomic_DNA"/>
</dbReference>
<dbReference type="Pfam" id="PF00483">
    <property type="entry name" value="NTP_transferase"/>
    <property type="match status" value="1"/>
</dbReference>
<organism evidence="4 5">
    <name type="scientific">Seongchinamella sediminis</name>
    <dbReference type="NCBI Taxonomy" id="2283635"/>
    <lineage>
        <taxon>Bacteria</taxon>
        <taxon>Pseudomonadati</taxon>
        <taxon>Pseudomonadota</taxon>
        <taxon>Gammaproteobacteria</taxon>
        <taxon>Cellvibrionales</taxon>
        <taxon>Halieaceae</taxon>
        <taxon>Seongchinamella</taxon>
    </lineage>
</organism>
<evidence type="ECO:0000259" key="3">
    <source>
        <dbReference type="Pfam" id="PF00483"/>
    </source>
</evidence>
<dbReference type="GO" id="GO:0016779">
    <property type="term" value="F:nucleotidyltransferase activity"/>
    <property type="evidence" value="ECO:0007669"/>
    <property type="project" value="UniProtKB-KW"/>
</dbReference>
<keyword evidence="1 4" id="KW-0808">Transferase</keyword>
<dbReference type="InterPro" id="IPR054790">
    <property type="entry name" value="MurU"/>
</dbReference>
<dbReference type="Proteomes" id="UP000265509">
    <property type="component" value="Unassembled WGS sequence"/>
</dbReference>
<evidence type="ECO:0000256" key="2">
    <source>
        <dbReference type="ARBA" id="ARBA00022695"/>
    </source>
</evidence>
<sequence length="229" mass="25129">MKAMILCAGVGERMRPLTEHTPKPLLQVADMPLLEYHIRALGKAGFRDLVVNVSHLAQQVIDYCGDGSRWELSIAWSREAQPLETAGGIQQALPLLGSDPFLVINGDVWIDYPLDQLRRYSLRPWEQAHLVMVDNPPQHPLGDFCLGGDGRVAYRPADQAGYTYAGLGLYTPAFFKDVTAGKLALRPLLDAAIAAGTLGGEYYGGDWEDVGTPQRLQALDTRIRSAAEQ</sequence>
<dbReference type="AlphaFoldDB" id="A0A3L7DX71"/>
<name>A0A3L7DX71_9GAMM</name>
<accession>A0A3L7DX71</accession>
<dbReference type="CDD" id="cd06422">
    <property type="entry name" value="NTP_transferase_like_1"/>
    <property type="match status" value="1"/>
</dbReference>
<gene>
    <name evidence="4" type="ORF">DWB85_13875</name>
</gene>
<dbReference type="OrthoDB" id="9788272at2"/>
<dbReference type="SUPFAM" id="SSF53448">
    <property type="entry name" value="Nucleotide-diphospho-sugar transferases"/>
    <property type="match status" value="1"/>
</dbReference>
<evidence type="ECO:0000256" key="1">
    <source>
        <dbReference type="ARBA" id="ARBA00022679"/>
    </source>
</evidence>
<dbReference type="NCBIfam" id="NF045761">
    <property type="entry name" value="NAMPUrTaseMurU"/>
    <property type="match status" value="1"/>
</dbReference>
<evidence type="ECO:0000313" key="5">
    <source>
        <dbReference type="Proteomes" id="UP000265509"/>
    </source>
</evidence>
<reference evidence="4 5" key="1">
    <citation type="submission" date="2018-07" db="EMBL/GenBank/DDBJ databases">
        <title>Halioglobus sp. genome submission.</title>
        <authorList>
            <person name="Ye M.-Q."/>
            <person name="Du Z.-J."/>
        </authorList>
    </citation>
    <scope>NUCLEOTIDE SEQUENCE [LARGE SCALE GENOMIC DNA]</scope>
    <source>
        <strain evidence="4 5">U0301</strain>
    </source>
</reference>
<dbReference type="InterPro" id="IPR050065">
    <property type="entry name" value="GlmU-like"/>
</dbReference>
<dbReference type="InterPro" id="IPR029044">
    <property type="entry name" value="Nucleotide-diphossugar_trans"/>
</dbReference>
<dbReference type="PANTHER" id="PTHR43584">
    <property type="entry name" value="NUCLEOTIDYL TRANSFERASE"/>
    <property type="match status" value="1"/>
</dbReference>
<comment type="caution">
    <text evidence="4">The sequence shown here is derived from an EMBL/GenBank/DDBJ whole genome shotgun (WGS) entry which is preliminary data.</text>
</comment>
<keyword evidence="5" id="KW-1185">Reference proteome</keyword>
<dbReference type="InterPro" id="IPR005835">
    <property type="entry name" value="NTP_transferase_dom"/>
</dbReference>